<evidence type="ECO:0000259" key="4">
    <source>
        <dbReference type="Pfam" id="PF20957"/>
    </source>
</evidence>
<gene>
    <name evidence="6" type="ORF">CTDIVETGP_2204</name>
</gene>
<evidence type="ECO:0000259" key="3">
    <source>
        <dbReference type="Pfam" id="PF16216"/>
    </source>
</evidence>
<feature type="domain" description="GxGYxYP putative glycoside hydrolase C-terminal" evidence="2">
    <location>
        <begin position="319"/>
        <end position="554"/>
    </location>
</feature>
<evidence type="ECO:0000313" key="6">
    <source>
        <dbReference type="EMBL" id="CDL92134.1"/>
    </source>
</evidence>
<evidence type="ECO:0000313" key="7">
    <source>
        <dbReference type="Proteomes" id="UP000019482"/>
    </source>
</evidence>
<feature type="domain" description="GxGYxYP putative glycoside hydrolase first N-terminal" evidence="3">
    <location>
        <begin position="55"/>
        <end position="127"/>
    </location>
</feature>
<dbReference type="GeneID" id="29420639"/>
<dbReference type="Pfam" id="PF20958">
    <property type="entry name" value="GxGYxYP_N_3rd"/>
    <property type="match status" value="1"/>
</dbReference>
<name>W6N9D9_CLOTY</name>
<evidence type="ECO:0000259" key="2">
    <source>
        <dbReference type="Pfam" id="PF14323"/>
    </source>
</evidence>
<dbReference type="InterPro" id="IPR025832">
    <property type="entry name" value="GxGYxYP_C"/>
</dbReference>
<keyword evidence="7" id="KW-1185">Reference proteome</keyword>
<dbReference type="EMBL" id="CBXI010000040">
    <property type="protein sequence ID" value="CDL92134.1"/>
    <property type="molecule type" value="Genomic_DNA"/>
</dbReference>
<dbReference type="RefSeq" id="WP_017895053.1">
    <property type="nucleotide sequence ID" value="NZ_CBXI010000040.1"/>
</dbReference>
<dbReference type="InterPro" id="IPR038410">
    <property type="entry name" value="GxGYxYP_C_sf"/>
</dbReference>
<evidence type="ECO:0000259" key="5">
    <source>
        <dbReference type="Pfam" id="PF20958"/>
    </source>
</evidence>
<dbReference type="PANTHER" id="PTHR37321">
    <property type="entry name" value="EXPORTED PROTEIN-RELATED"/>
    <property type="match status" value="1"/>
</dbReference>
<feature type="transmembrane region" description="Helical" evidence="1">
    <location>
        <begin position="12"/>
        <end position="34"/>
    </location>
</feature>
<keyword evidence="1" id="KW-0472">Membrane</keyword>
<dbReference type="OrthoDB" id="3799094at2"/>
<dbReference type="InterPro" id="IPR048309">
    <property type="entry name" value="GxGYxYP_N_3rd"/>
</dbReference>
<organism evidence="6 7">
    <name type="scientific">Clostridium tyrobutyricum DIVETGP</name>
    <dbReference type="NCBI Taxonomy" id="1408889"/>
    <lineage>
        <taxon>Bacteria</taxon>
        <taxon>Bacillati</taxon>
        <taxon>Bacillota</taxon>
        <taxon>Clostridia</taxon>
        <taxon>Eubacteriales</taxon>
        <taxon>Clostridiaceae</taxon>
        <taxon>Clostridium</taxon>
    </lineage>
</organism>
<proteinExistence type="predicted"/>
<dbReference type="PANTHER" id="PTHR37321:SF1">
    <property type="entry name" value="EXPORTED PROTEIN"/>
    <property type="match status" value="1"/>
</dbReference>
<dbReference type="Gene3D" id="3.20.20.490">
    <property type="entry name" value="GxGYxYP glycoside hydrolase, C-terminal domain"/>
    <property type="match status" value="1"/>
</dbReference>
<reference evidence="6 7" key="1">
    <citation type="journal article" date="2015" name="Genome Announc.">
        <title>Draft Genome Sequence of Clostridium tyrobutyricum Strain DIVETGP, Isolated from Cow's Milk for Grana Padano Production.</title>
        <authorList>
            <person name="Soggiu A."/>
            <person name="Piras C."/>
            <person name="Gaiarsa S."/>
            <person name="Sassera D."/>
            <person name="Roncada P."/>
            <person name="Bendixen E."/>
            <person name="Brasca M."/>
            <person name="Bonizzi L."/>
        </authorList>
    </citation>
    <scope>NUCLEOTIDE SEQUENCE [LARGE SCALE GENOMIC DNA]</scope>
    <source>
        <strain evidence="6 7">DIVETGP</strain>
    </source>
</reference>
<protein>
    <submittedName>
        <fullName evidence="6">Protein tyrosine phosphatase II superfamily protein</fullName>
    </submittedName>
</protein>
<sequence length="559" mass="64072">MHKGKKWNRWNTTLTIFTIIILIIILLVGFMSFLPKVRASENNNYYIKNRNRPVSLYVIDQQKMTKSENTMIASLQGIIASKSKTQIYTLDKSHPDYMTWLRDLKSNYSIKYEIVDNPWVLVDKFKKYAKGYVLYDGSNPKDVSINNACSIASLKCALVVDKSVENKVKEHGITKLLGDCRNTDKYWAYNNLWNSGLNHSTVIELNSSRSSALRDYAIMTKSLIFYEDDKNDSSLRKKVFGSMKKNGVCLGWGPDEYGNISTASKYGINVVPADWSYNLSALSAFPSYPILQKSSEDVLKGISKKFNNILKKDAFSPAHYVTFIMSDGDNQQWYLGSNFSSPKWYGSNSRGNFNMGWTMSPSLYYLAPTVFRQYYRNASSGNHIDDFLVSPSGMGYIYPSKFDKSTLKMQVRKLNEYMQSVGQNYAAIIDDKSFYNTELWDKYTKQRNIKGLFYLDYSRQDNYMGKIIWSNGKPIVSCRNLLWSGIEDENSLVDTINGYVRKGYTDTSRETAYTTVYVHAWSKNLGNVQKVIDELGKNSKVKVVTPDDFMKLVKKNIVT</sequence>
<accession>W6N9D9</accession>
<comment type="caution">
    <text evidence="6">The sequence shown here is derived from an EMBL/GenBank/DDBJ whole genome shotgun (WGS) entry which is preliminary data.</text>
</comment>
<dbReference type="AlphaFoldDB" id="W6N9D9"/>
<feature type="domain" description="GxGYxYP putative glycoside hydrolase second N-terminal" evidence="4">
    <location>
        <begin position="129"/>
        <end position="196"/>
    </location>
</feature>
<dbReference type="InterPro" id="IPR032626">
    <property type="entry name" value="GxGYxYP_N_1st"/>
</dbReference>
<dbReference type="InterPro" id="IPR048310">
    <property type="entry name" value="GxGYxYP_N_2nd"/>
</dbReference>
<dbReference type="Pfam" id="PF16216">
    <property type="entry name" value="GxGYxYP_N"/>
    <property type="match status" value="1"/>
</dbReference>
<keyword evidence="1" id="KW-0812">Transmembrane</keyword>
<dbReference type="Pfam" id="PF14323">
    <property type="entry name" value="GxGYxYP_C"/>
    <property type="match status" value="1"/>
</dbReference>
<dbReference type="Pfam" id="PF20957">
    <property type="entry name" value="GxGYxYP_N_2nd"/>
    <property type="match status" value="1"/>
</dbReference>
<keyword evidence="1" id="KW-1133">Transmembrane helix</keyword>
<dbReference type="Proteomes" id="UP000019482">
    <property type="component" value="Unassembled WGS sequence"/>
</dbReference>
<feature type="domain" description="GxGYxYP putative glycoside hydrolase third N-terminal" evidence="5">
    <location>
        <begin position="199"/>
        <end position="283"/>
    </location>
</feature>
<evidence type="ECO:0000256" key="1">
    <source>
        <dbReference type="SAM" id="Phobius"/>
    </source>
</evidence>